<feature type="transmembrane region" description="Helical" evidence="6">
    <location>
        <begin position="487"/>
        <end position="505"/>
    </location>
</feature>
<feature type="transmembrane region" description="Helical" evidence="6">
    <location>
        <begin position="164"/>
        <end position="181"/>
    </location>
</feature>
<evidence type="ECO:0000256" key="5">
    <source>
        <dbReference type="ARBA" id="ARBA00023136"/>
    </source>
</evidence>
<dbReference type="InterPro" id="IPR050833">
    <property type="entry name" value="Poly_Biosynth_Transport"/>
</dbReference>
<dbReference type="PANTHER" id="PTHR30250">
    <property type="entry name" value="PST FAMILY PREDICTED COLANIC ACID TRANSPORTER"/>
    <property type="match status" value="1"/>
</dbReference>
<dbReference type="STRING" id="69895.SAMN05192551_10381"/>
<evidence type="ECO:0000256" key="1">
    <source>
        <dbReference type="ARBA" id="ARBA00004651"/>
    </source>
</evidence>
<dbReference type="InterPro" id="IPR024923">
    <property type="entry name" value="PG_synth_SpoVB"/>
</dbReference>
<evidence type="ECO:0000256" key="4">
    <source>
        <dbReference type="ARBA" id="ARBA00022989"/>
    </source>
</evidence>
<dbReference type="RefSeq" id="WP_093371011.1">
    <property type="nucleotide sequence ID" value="NZ_FOQA01000003.1"/>
</dbReference>
<feature type="transmembrane region" description="Helical" evidence="6">
    <location>
        <begin position="122"/>
        <end position="143"/>
    </location>
</feature>
<dbReference type="EMBL" id="FOQA01000003">
    <property type="protein sequence ID" value="SFH79725.1"/>
    <property type="molecule type" value="Genomic_DNA"/>
</dbReference>
<evidence type="ECO:0000256" key="6">
    <source>
        <dbReference type="SAM" id="Phobius"/>
    </source>
</evidence>
<proteinExistence type="predicted"/>
<feature type="transmembrane region" description="Helical" evidence="6">
    <location>
        <begin position="457"/>
        <end position="475"/>
    </location>
</feature>
<reference evidence="8" key="1">
    <citation type="submission" date="2016-10" db="EMBL/GenBank/DDBJ databases">
        <authorList>
            <person name="Varghese N."/>
            <person name="Submissions S."/>
        </authorList>
    </citation>
    <scope>NUCLEOTIDE SEQUENCE [LARGE SCALE GENOMIC DNA]</scope>
    <source>
        <strain evidence="8">Z-7934</strain>
    </source>
</reference>
<dbReference type="GO" id="GO:0005886">
    <property type="term" value="C:plasma membrane"/>
    <property type="evidence" value="ECO:0007669"/>
    <property type="project" value="UniProtKB-SubCell"/>
</dbReference>
<evidence type="ECO:0000256" key="3">
    <source>
        <dbReference type="ARBA" id="ARBA00022692"/>
    </source>
</evidence>
<feature type="transmembrane region" description="Helical" evidence="6">
    <location>
        <begin position="369"/>
        <end position="388"/>
    </location>
</feature>
<feature type="transmembrane region" description="Helical" evidence="6">
    <location>
        <begin position="12"/>
        <end position="32"/>
    </location>
</feature>
<feature type="transmembrane region" description="Helical" evidence="6">
    <location>
        <begin position="187"/>
        <end position="210"/>
    </location>
</feature>
<evidence type="ECO:0000313" key="7">
    <source>
        <dbReference type="EMBL" id="SFH79725.1"/>
    </source>
</evidence>
<accession>A0A1I3CZ35</accession>
<feature type="transmembrane region" description="Helical" evidence="6">
    <location>
        <begin position="426"/>
        <end position="445"/>
    </location>
</feature>
<keyword evidence="5 6" id="KW-0472">Membrane</keyword>
<name>A0A1I3CZ35_9FIRM</name>
<dbReference type="CDD" id="cd13124">
    <property type="entry name" value="MATE_SpoVB_like"/>
    <property type="match status" value="1"/>
</dbReference>
<dbReference type="InterPro" id="IPR002797">
    <property type="entry name" value="Polysacc_synth"/>
</dbReference>
<evidence type="ECO:0000313" key="8">
    <source>
        <dbReference type="Proteomes" id="UP000199287"/>
    </source>
</evidence>
<feature type="transmembrane region" description="Helical" evidence="6">
    <location>
        <begin position="239"/>
        <end position="259"/>
    </location>
</feature>
<sequence>MTKEKKETYLKGAMFLGAAGILVKIMGALFRIPLGRAIGSEGMGYYQVGYTVYNFMLAFTYAGFPTAISKLVSAKKARGEHTAAHDTFLTALKMLSFLGLAGSLALGFGAGFLANYVFESPLAYHAILALAPTVLFISILAAFRGYFQGMKDMKPTALSQVVEQFGRVLVGLTLAFTMLRLSGEPLAAAGGVFGAGAGGLAAMIMIIFLYRKRKMAGKIITSDSLGQPPETTGKMMKDIVAIAFPIAIGAAVMPLINMVDTLVVLRRLQESGFTYAQANSLYGQLQGMAATLVNLPQVITIALAMSIVPAVSDAAARKDWEAVQADSASVFRVSLMMGLPASAGLVVLAHPIMQFIYPGEPASLGEIMFIMGFAVFFLTQLQTLTGILQGLGKPHIPVRNLMIGAGCKLLLTYFLTATFLHVRGAAIGTVVAYIVAFSLNLWAVKKLTGVRFDMKQVFMKPFISVMVMAVLAWGSHRLLLPMLGNSLAVVMAISIGAATYGLMLLKTDALEMRDFDLLPKGDKIAQLLKKLKLLRS</sequence>
<dbReference type="AlphaFoldDB" id="A0A1I3CZ35"/>
<feature type="transmembrane region" description="Helical" evidence="6">
    <location>
        <begin position="400"/>
        <end position="420"/>
    </location>
</feature>
<keyword evidence="8" id="KW-1185">Reference proteome</keyword>
<dbReference type="PIRSF" id="PIRSF038958">
    <property type="entry name" value="PG_synth_SpoVB"/>
    <property type="match status" value="1"/>
</dbReference>
<protein>
    <submittedName>
        <fullName evidence="7">Stage V sporulation protein B</fullName>
    </submittedName>
</protein>
<evidence type="ECO:0000256" key="2">
    <source>
        <dbReference type="ARBA" id="ARBA00022475"/>
    </source>
</evidence>
<keyword evidence="3 6" id="KW-0812">Transmembrane</keyword>
<feature type="transmembrane region" description="Helical" evidence="6">
    <location>
        <begin position="52"/>
        <end position="73"/>
    </location>
</feature>
<dbReference type="Proteomes" id="UP000199287">
    <property type="component" value="Unassembled WGS sequence"/>
</dbReference>
<keyword evidence="4 6" id="KW-1133">Transmembrane helix</keyword>
<dbReference type="PANTHER" id="PTHR30250:SF21">
    <property type="entry name" value="LIPID II FLIPPASE MURJ"/>
    <property type="match status" value="1"/>
</dbReference>
<feature type="transmembrane region" description="Helical" evidence="6">
    <location>
        <begin position="94"/>
        <end position="116"/>
    </location>
</feature>
<dbReference type="Pfam" id="PF01943">
    <property type="entry name" value="Polysacc_synt"/>
    <property type="match status" value="1"/>
</dbReference>
<comment type="subcellular location">
    <subcellularLocation>
        <location evidence="1">Cell membrane</location>
        <topology evidence="1">Multi-pass membrane protein</topology>
    </subcellularLocation>
</comment>
<dbReference type="OrthoDB" id="9775950at2"/>
<feature type="transmembrane region" description="Helical" evidence="6">
    <location>
        <begin position="295"/>
        <end position="316"/>
    </location>
</feature>
<gene>
    <name evidence="7" type="ORF">SAMN05192551_10381</name>
</gene>
<organism evidence="7 8">
    <name type="scientific">Tindallia magadiensis</name>
    <dbReference type="NCBI Taxonomy" id="69895"/>
    <lineage>
        <taxon>Bacteria</taxon>
        <taxon>Bacillati</taxon>
        <taxon>Bacillota</taxon>
        <taxon>Clostridia</taxon>
        <taxon>Peptostreptococcales</taxon>
        <taxon>Tindalliaceae</taxon>
        <taxon>Tindallia</taxon>
    </lineage>
</organism>
<keyword evidence="2" id="KW-1003">Cell membrane</keyword>
<feature type="transmembrane region" description="Helical" evidence="6">
    <location>
        <begin position="337"/>
        <end position="357"/>
    </location>
</feature>